<dbReference type="EMBL" id="JACNJN010000144">
    <property type="protein sequence ID" value="MBC8336155.1"/>
    <property type="molecule type" value="Genomic_DNA"/>
</dbReference>
<dbReference type="Pfam" id="PF01979">
    <property type="entry name" value="Amidohydro_1"/>
    <property type="match status" value="1"/>
</dbReference>
<evidence type="ECO:0000313" key="9">
    <source>
        <dbReference type="EMBL" id="MBC8336155.1"/>
    </source>
</evidence>
<reference evidence="9 10" key="1">
    <citation type="submission" date="2020-08" db="EMBL/GenBank/DDBJ databases">
        <title>Bridging the membrane lipid divide: bacteria of the FCB group superphylum have the potential to synthesize archaeal ether lipids.</title>
        <authorList>
            <person name="Villanueva L."/>
            <person name="Von Meijenfeldt F.A.B."/>
            <person name="Westbye A.B."/>
            <person name="Yadav S."/>
            <person name="Hopmans E.C."/>
            <person name="Dutilh B.E."/>
            <person name="Sinninghe Damste J.S."/>
        </authorList>
    </citation>
    <scope>NUCLEOTIDE SEQUENCE [LARGE SCALE GENOMIC DNA]</scope>
    <source>
        <strain evidence="9">NIOZ-UU36</strain>
    </source>
</reference>
<protein>
    <recommendedName>
        <fullName evidence="2 6">Adenine deaminase</fullName>
        <shortName evidence="6">Adenase</shortName>
        <shortName evidence="6">Adenine aminase</shortName>
        <ecNumber evidence="2 6">3.5.4.2</ecNumber>
    </recommendedName>
</protein>
<dbReference type="AlphaFoldDB" id="A0A8J6NK03"/>
<dbReference type="HAMAP" id="MF_01518">
    <property type="entry name" value="Adenine_deamin"/>
    <property type="match status" value="1"/>
</dbReference>
<evidence type="ECO:0000256" key="3">
    <source>
        <dbReference type="ARBA" id="ARBA00022801"/>
    </source>
</evidence>
<keyword evidence="4 6" id="KW-0464">Manganese</keyword>
<dbReference type="GO" id="GO:0006146">
    <property type="term" value="P:adenine catabolic process"/>
    <property type="evidence" value="ECO:0007669"/>
    <property type="project" value="InterPro"/>
</dbReference>
<dbReference type="PANTHER" id="PTHR11113">
    <property type="entry name" value="N-ACETYLGLUCOSAMINE-6-PHOSPHATE DEACETYLASE"/>
    <property type="match status" value="1"/>
</dbReference>
<dbReference type="InterPro" id="IPR011059">
    <property type="entry name" value="Metal-dep_hydrolase_composite"/>
</dbReference>
<evidence type="ECO:0000256" key="6">
    <source>
        <dbReference type="HAMAP-Rule" id="MF_01518"/>
    </source>
</evidence>
<dbReference type="InterPro" id="IPR006680">
    <property type="entry name" value="Amidohydro-rel"/>
</dbReference>
<dbReference type="GO" id="GO:0000034">
    <property type="term" value="F:adenine deaminase activity"/>
    <property type="evidence" value="ECO:0007669"/>
    <property type="project" value="UniProtKB-UniRule"/>
</dbReference>
<dbReference type="SUPFAM" id="SSF51338">
    <property type="entry name" value="Composite domain of metallo-dependent hydrolases"/>
    <property type="match status" value="1"/>
</dbReference>
<dbReference type="Proteomes" id="UP000614469">
    <property type="component" value="Unassembled WGS sequence"/>
</dbReference>
<dbReference type="InterPro" id="IPR006679">
    <property type="entry name" value="Adenine_deam"/>
</dbReference>
<feature type="domain" description="Amidohydrolase-related" evidence="7">
    <location>
        <begin position="75"/>
        <end position="362"/>
    </location>
</feature>
<evidence type="ECO:0000256" key="4">
    <source>
        <dbReference type="ARBA" id="ARBA00023211"/>
    </source>
</evidence>
<evidence type="ECO:0000256" key="2">
    <source>
        <dbReference type="ARBA" id="ARBA00012782"/>
    </source>
</evidence>
<name>A0A8J6NK03_9CHLR</name>
<gene>
    <name evidence="6 9" type="primary">ade</name>
    <name evidence="9" type="ORF">H8E29_12880</name>
</gene>
<dbReference type="SUPFAM" id="SSF51556">
    <property type="entry name" value="Metallo-dependent hydrolases"/>
    <property type="match status" value="1"/>
</dbReference>
<feature type="domain" description="Adenine deaminase C-terminal" evidence="8">
    <location>
        <begin position="430"/>
        <end position="603"/>
    </location>
</feature>
<proteinExistence type="inferred from homology"/>
<accession>A0A8J6NK03</accession>
<dbReference type="NCBIfam" id="TIGR01178">
    <property type="entry name" value="ade"/>
    <property type="match status" value="1"/>
</dbReference>
<dbReference type="EC" id="3.5.4.2" evidence="2 6"/>
<sequence>MTSSLSLTKKLVNVAMGRESADMVIRDGVWVSVQSGEFIPNTDIAIVDGHIAYVGGDASHTIAQDTKIIDAGGKYLVPGLLDGHMHVESGMVTVTEFVRTVAKRGTTGIFIDPHEIANVFGLKGVKLMVDEAAGQPIHVWVQMPSCVPSAPGFETPGAEITPDDVAEAMTWPGIIGLGEVMDFPGVFNAGEKMMAEIAAARDAGKVIGGHYPNLNLGTIFHGYVAAGIEDDHEGTRVEDAIARVRQGMKAMLRYGSGWLDVEGQVDAILKHKLDSRRFILCTDDSHAGTLTQDGHMDRVLRHAIDAGLPPLTALQMMTINTAEHFGLTREMGMIAPGRWADVLLVEDLNDFHPETVIAKGQVIAQKGKITIDLPSVDYPVWARDSVKLGHPLKAEDFALKTEATVGTPSAPLRAQASVTANVIGVIENQAPTKHLKLEVAVEDGEVSLPLAGGKEGGADIAKLALVERHKATGDVTVGLVSGFGFSEKCGIASTVAHDSHHMLVTGTSEEDMAIAANKLAEVGGGQVVVKDGKVIGLVELEIAGLMSTEEASIVAQKATTVLGGFKACGCTLSNPNMQLSLLALVVIPELRISDMGLVDVINFELIPVIETGK</sequence>
<dbReference type="PANTHER" id="PTHR11113:SF2">
    <property type="entry name" value="ADENINE DEAMINASE"/>
    <property type="match status" value="1"/>
</dbReference>
<dbReference type="CDD" id="cd01295">
    <property type="entry name" value="AdeC"/>
    <property type="match status" value="1"/>
</dbReference>
<evidence type="ECO:0000259" key="7">
    <source>
        <dbReference type="Pfam" id="PF01979"/>
    </source>
</evidence>
<comment type="caution">
    <text evidence="9">The sequence shown here is derived from an EMBL/GenBank/DDBJ whole genome shotgun (WGS) entry which is preliminary data.</text>
</comment>
<dbReference type="Gene3D" id="3.20.20.140">
    <property type="entry name" value="Metal-dependent hydrolases"/>
    <property type="match status" value="1"/>
</dbReference>
<evidence type="ECO:0000256" key="5">
    <source>
        <dbReference type="ARBA" id="ARBA00047720"/>
    </source>
</evidence>
<comment type="catalytic activity">
    <reaction evidence="5 6">
        <text>adenine + H2O + H(+) = hypoxanthine + NH4(+)</text>
        <dbReference type="Rhea" id="RHEA:23688"/>
        <dbReference type="ChEBI" id="CHEBI:15377"/>
        <dbReference type="ChEBI" id="CHEBI:15378"/>
        <dbReference type="ChEBI" id="CHEBI:16708"/>
        <dbReference type="ChEBI" id="CHEBI:17368"/>
        <dbReference type="ChEBI" id="CHEBI:28938"/>
        <dbReference type="EC" id="3.5.4.2"/>
    </reaction>
</comment>
<dbReference type="InterPro" id="IPR032466">
    <property type="entry name" value="Metal_Hydrolase"/>
</dbReference>
<comment type="cofactor">
    <cofactor evidence="6">
        <name>Mn(2+)</name>
        <dbReference type="ChEBI" id="CHEBI:29035"/>
    </cofactor>
</comment>
<keyword evidence="3 6" id="KW-0378">Hydrolase</keyword>
<evidence type="ECO:0000259" key="8">
    <source>
        <dbReference type="Pfam" id="PF13382"/>
    </source>
</evidence>
<evidence type="ECO:0000313" key="10">
    <source>
        <dbReference type="Proteomes" id="UP000614469"/>
    </source>
</evidence>
<organism evidence="9 10">
    <name type="scientific">Candidatus Desulfolinea nitratireducens</name>
    <dbReference type="NCBI Taxonomy" id="2841698"/>
    <lineage>
        <taxon>Bacteria</taxon>
        <taxon>Bacillati</taxon>
        <taxon>Chloroflexota</taxon>
        <taxon>Anaerolineae</taxon>
        <taxon>Anaerolineales</taxon>
        <taxon>Anaerolineales incertae sedis</taxon>
        <taxon>Candidatus Desulfolinea</taxon>
    </lineage>
</organism>
<evidence type="ECO:0000256" key="1">
    <source>
        <dbReference type="ARBA" id="ARBA00006773"/>
    </source>
</evidence>
<comment type="similarity">
    <text evidence="1 6">Belongs to the metallo-dependent hydrolases superfamily. Adenine deaminase family.</text>
</comment>
<dbReference type="Pfam" id="PF13382">
    <property type="entry name" value="Adenine_deam_C"/>
    <property type="match status" value="1"/>
</dbReference>
<dbReference type="InterPro" id="IPR026912">
    <property type="entry name" value="Adenine_deam_C"/>
</dbReference>
<dbReference type="Gene3D" id="2.30.40.10">
    <property type="entry name" value="Urease, subunit C, domain 1"/>
    <property type="match status" value="1"/>
</dbReference>